<organism evidence="2">
    <name type="scientific">Spironucleus salmonicida</name>
    <dbReference type="NCBI Taxonomy" id="348837"/>
    <lineage>
        <taxon>Eukaryota</taxon>
        <taxon>Metamonada</taxon>
        <taxon>Diplomonadida</taxon>
        <taxon>Hexamitidae</taxon>
        <taxon>Hexamitinae</taxon>
        <taxon>Spironucleus</taxon>
    </lineage>
</organism>
<keyword evidence="4" id="KW-1185">Reference proteome</keyword>
<dbReference type="AlphaFoldDB" id="V6LVQ2"/>
<gene>
    <name evidence="2" type="ORF">SS50377_12180</name>
    <name evidence="3" type="ORF">SS50377_26352</name>
</gene>
<dbReference type="Gene3D" id="1.10.472.10">
    <property type="entry name" value="Cyclin-like"/>
    <property type="match status" value="2"/>
</dbReference>
<dbReference type="SUPFAM" id="SSF47954">
    <property type="entry name" value="Cyclin-like"/>
    <property type="match status" value="1"/>
</dbReference>
<dbReference type="InterPro" id="IPR036915">
    <property type="entry name" value="Cyclin-like_sf"/>
</dbReference>
<reference evidence="3" key="2">
    <citation type="submission" date="2020-12" db="EMBL/GenBank/DDBJ databases">
        <title>New Spironucleus salmonicida genome in near-complete chromosomes.</title>
        <authorList>
            <person name="Xu F."/>
            <person name="Kurt Z."/>
            <person name="Jimenez-Gonzalez A."/>
            <person name="Astvaldsson A."/>
            <person name="Andersson J.O."/>
            <person name="Svard S.G."/>
        </authorList>
    </citation>
    <scope>NUCLEOTIDE SEQUENCE</scope>
    <source>
        <strain evidence="3">ATCC 50377</strain>
    </source>
</reference>
<dbReference type="EMBL" id="AUWU02000006">
    <property type="protein sequence ID" value="KAH0572143.1"/>
    <property type="molecule type" value="Genomic_DNA"/>
</dbReference>
<reference evidence="2 3" key="1">
    <citation type="journal article" date="2014" name="PLoS Genet.">
        <title>The Genome of Spironucleus salmonicida Highlights a Fish Pathogen Adapted to Fluctuating Environments.</title>
        <authorList>
            <person name="Xu F."/>
            <person name="Jerlstrom-Hultqvist J."/>
            <person name="Einarsson E."/>
            <person name="Astvaldsson A."/>
            <person name="Svard S.G."/>
            <person name="Andersson J.O."/>
        </authorList>
    </citation>
    <scope>NUCLEOTIDE SEQUENCE</scope>
    <source>
        <strain evidence="3">ATCC 50377</strain>
    </source>
</reference>
<dbReference type="EMBL" id="KI546035">
    <property type="protein sequence ID" value="EST47781.1"/>
    <property type="molecule type" value="Genomic_DNA"/>
</dbReference>
<dbReference type="CDD" id="cd00043">
    <property type="entry name" value="CYCLIN_SF"/>
    <property type="match status" value="1"/>
</dbReference>
<dbReference type="InterPro" id="IPR006671">
    <property type="entry name" value="Cyclin_N"/>
</dbReference>
<feature type="domain" description="Cyclin N-terminal" evidence="1">
    <location>
        <begin position="25"/>
        <end position="154"/>
    </location>
</feature>
<evidence type="ECO:0000313" key="3">
    <source>
        <dbReference type="EMBL" id="KAH0572143.1"/>
    </source>
</evidence>
<sequence>MQEQYELGFSSSVFNPYEKEQAIYILKQAQIQTAHPNYFKTTQTDHFKPQLRVQLIDWFHQVTIQKNFSPSVDLRAISLFDSLLSKLTSIYKHPAFEVPKSDNYTFAAAIVYDIAAKTEASTGIARSILKSFNITAKQLLNTETLVLETLDFQVCRPGPLNVIEVLANQLDESMLGNSRPETPLDGPNDHSRLVYLLGRASRTLHSLVKDEKLIGVTAFEQGLAALLAAAKSRGERISGFVRDKCSEYDVSYQQVCQVSKVAQQNMLIDEELSC</sequence>
<evidence type="ECO:0000313" key="4">
    <source>
        <dbReference type="Proteomes" id="UP000018208"/>
    </source>
</evidence>
<name>V6LVQ2_9EUKA</name>
<dbReference type="VEuPathDB" id="GiardiaDB:SS50377_26352"/>
<dbReference type="Proteomes" id="UP000018208">
    <property type="component" value="Unassembled WGS sequence"/>
</dbReference>
<evidence type="ECO:0000313" key="2">
    <source>
        <dbReference type="EMBL" id="EST47781.1"/>
    </source>
</evidence>
<accession>V6LVQ2</accession>
<dbReference type="Pfam" id="PF00134">
    <property type="entry name" value="Cyclin_N"/>
    <property type="match status" value="1"/>
</dbReference>
<proteinExistence type="predicted"/>
<protein>
    <submittedName>
        <fullName evidence="2">Cyclin, N-terminal domain-containing protein</fullName>
    </submittedName>
</protein>
<evidence type="ECO:0000259" key="1">
    <source>
        <dbReference type="Pfam" id="PF00134"/>
    </source>
</evidence>